<protein>
    <recommendedName>
        <fullName evidence="1">Putative competence-damage inducible protein</fullName>
    </recommendedName>
</protein>
<proteinExistence type="inferred from homology"/>
<dbReference type="KEGG" id="apr:Apre_1729"/>
<evidence type="ECO:0000256" key="1">
    <source>
        <dbReference type="HAMAP-Rule" id="MF_00226"/>
    </source>
</evidence>
<dbReference type="Pfam" id="PF02464">
    <property type="entry name" value="CinA"/>
    <property type="match status" value="1"/>
</dbReference>
<organism evidence="3 4">
    <name type="scientific">Anaerococcus prevotii (strain ATCC 9321 / DSM 20548 / JCM 6508 / NCTC 11806 / PC1)</name>
    <name type="common">Peptostreptococcus prevotii</name>
    <name type="synonym">Peptococcus prevotii</name>
    <dbReference type="NCBI Taxonomy" id="525919"/>
    <lineage>
        <taxon>Bacteria</taxon>
        <taxon>Bacillati</taxon>
        <taxon>Bacillota</taxon>
        <taxon>Tissierellia</taxon>
        <taxon>Tissierellales</taxon>
        <taxon>Peptoniphilaceae</taxon>
        <taxon>Anaerococcus</taxon>
    </lineage>
</organism>
<evidence type="ECO:0000259" key="2">
    <source>
        <dbReference type="SMART" id="SM00852"/>
    </source>
</evidence>
<dbReference type="HOGENOM" id="CLU_030805_9_3_9"/>
<evidence type="ECO:0000313" key="4">
    <source>
        <dbReference type="Proteomes" id="UP000002294"/>
    </source>
</evidence>
<dbReference type="Pfam" id="PF18146">
    <property type="entry name" value="CinA_KH"/>
    <property type="match status" value="1"/>
</dbReference>
<feature type="domain" description="MoaB/Mog" evidence="2">
    <location>
        <begin position="4"/>
        <end position="169"/>
    </location>
</feature>
<dbReference type="SUPFAM" id="SSF142433">
    <property type="entry name" value="CinA-like"/>
    <property type="match status" value="1"/>
</dbReference>
<sequence length="401" mass="44944">MQALICSVGTEILLGNIVDTNSQYIASHLKDMGINVYKMVTVGDNFKRLEKVLKEDFYDYVFITGGLGPTEDDITKEVVMKVANKNKLLVDKDSLRALEEYFSKDDKAIDINKKQAIFPEDAIILKNPKGTAPGCIIESDKTKFVLLPGPPHEMTYMFDKEVAKHIMKDSFIKSVTVKTAFLGEWDMASRVDLSGENPTISPYATDNGCILRITASGKSEAEVDKLLARGINDVKESLGDYIITFEDKRKEEVLIDILRERKEFVATAESFTGGLIASSIIDIDGASDVIKESYVTYANSSKHDLLNVSYETIEKYDVVSKEVLKEMLDGLYKKTKAELTIATTGYAHLGKVFVGVLYKGEYIPKEYNFKGDRNRVRLRAKNRAIDLAITLMRGKYDNINI</sequence>
<dbReference type="PANTHER" id="PTHR13939">
    <property type="entry name" value="NICOTINAMIDE-NUCLEOTIDE AMIDOHYDROLASE PNCC"/>
    <property type="match status" value="1"/>
</dbReference>
<dbReference type="EMBL" id="CP001708">
    <property type="protein sequence ID" value="ACV29747.1"/>
    <property type="molecule type" value="Genomic_DNA"/>
</dbReference>
<dbReference type="SUPFAM" id="SSF53218">
    <property type="entry name" value="Molybdenum cofactor biosynthesis proteins"/>
    <property type="match status" value="1"/>
</dbReference>
<dbReference type="InterPro" id="IPR036425">
    <property type="entry name" value="MoaB/Mog-like_dom_sf"/>
</dbReference>
<dbReference type="OrthoDB" id="9801454at2"/>
<reference evidence="3 4" key="1">
    <citation type="journal article" date="2009" name="Stand. Genomic Sci.">
        <title>Complete genome sequence of Anaerococcus prevotii type strain (PC1).</title>
        <authorList>
            <person name="Labutti K."/>
            <person name="Pukall R."/>
            <person name="Steenblock K."/>
            <person name="Glavina Del Rio T."/>
            <person name="Tice H."/>
            <person name="Copeland A."/>
            <person name="Cheng J.F."/>
            <person name="Lucas S."/>
            <person name="Chen F."/>
            <person name="Nolan M."/>
            <person name="Bruce D."/>
            <person name="Goodwin L."/>
            <person name="Pitluck S."/>
            <person name="Ivanova N."/>
            <person name="Mavromatis K."/>
            <person name="Ovchinnikova G."/>
            <person name="Pati A."/>
            <person name="Chen A."/>
            <person name="Palaniappan K."/>
            <person name="Land M."/>
            <person name="Hauser L."/>
            <person name="Chang Y.J."/>
            <person name="Jeffries C.D."/>
            <person name="Chain P."/>
            <person name="Saunders E."/>
            <person name="Brettin T."/>
            <person name="Detter J.C."/>
            <person name="Han C."/>
            <person name="Goker M."/>
            <person name="Bristow J."/>
            <person name="Eisen J.A."/>
            <person name="Markowitz V."/>
            <person name="Hugenholtz P."/>
            <person name="Kyrpides N.C."/>
            <person name="Klenk H.P."/>
            <person name="Lapidus A."/>
        </authorList>
    </citation>
    <scope>NUCLEOTIDE SEQUENCE [LARGE SCALE GENOMIC DNA]</scope>
    <source>
        <strain evidence="4">ATCC 9321 / DSM 20548 / JCM 6508 / NCTC 11806 / PC1</strain>
    </source>
</reference>
<dbReference type="RefSeq" id="WP_015778643.1">
    <property type="nucleotide sequence ID" value="NC_013171.1"/>
</dbReference>
<dbReference type="NCBIfam" id="TIGR00199">
    <property type="entry name" value="PncC_domain"/>
    <property type="match status" value="1"/>
</dbReference>
<comment type="similarity">
    <text evidence="1">Belongs to the CinA family.</text>
</comment>
<name>C7REY4_ANAPD</name>
<dbReference type="InterPro" id="IPR036653">
    <property type="entry name" value="CinA-like_C"/>
</dbReference>
<dbReference type="InterPro" id="IPR041424">
    <property type="entry name" value="CinA_KH"/>
</dbReference>
<accession>C7REY4</accession>
<dbReference type="SMART" id="SM00852">
    <property type="entry name" value="MoCF_biosynth"/>
    <property type="match status" value="1"/>
</dbReference>
<dbReference type="eggNOG" id="COG1058">
    <property type="taxonomic scope" value="Bacteria"/>
</dbReference>
<dbReference type="HAMAP" id="MF_00226_B">
    <property type="entry name" value="CinA_B"/>
    <property type="match status" value="1"/>
</dbReference>
<dbReference type="STRING" id="525919.Apre_1729"/>
<keyword evidence="4" id="KW-1185">Reference proteome</keyword>
<dbReference type="PIRSF" id="PIRSF006728">
    <property type="entry name" value="CinA"/>
    <property type="match status" value="1"/>
</dbReference>
<dbReference type="eggNOG" id="COG1546">
    <property type="taxonomic scope" value="Bacteria"/>
</dbReference>
<dbReference type="Pfam" id="PF00994">
    <property type="entry name" value="MoCF_biosynth"/>
    <property type="match status" value="1"/>
</dbReference>
<gene>
    <name evidence="1" type="primary">cinA</name>
    <name evidence="3" type="ordered locus">Apre_1729</name>
</gene>
<dbReference type="InterPro" id="IPR008135">
    <property type="entry name" value="Competence-induced_CinA"/>
</dbReference>
<dbReference type="NCBIfam" id="TIGR00200">
    <property type="entry name" value="cinA_nterm"/>
    <property type="match status" value="1"/>
</dbReference>
<dbReference type="Gene3D" id="3.90.950.20">
    <property type="entry name" value="CinA-like"/>
    <property type="match status" value="1"/>
</dbReference>
<dbReference type="InterPro" id="IPR008136">
    <property type="entry name" value="CinA_C"/>
</dbReference>
<dbReference type="Gene3D" id="3.40.980.10">
    <property type="entry name" value="MoaB/Mog-like domain"/>
    <property type="match status" value="1"/>
</dbReference>
<dbReference type="PANTHER" id="PTHR13939:SF0">
    <property type="entry name" value="NMN AMIDOHYDROLASE-LIKE PROTEIN YFAY"/>
    <property type="match status" value="1"/>
</dbReference>
<dbReference type="InterPro" id="IPR001453">
    <property type="entry name" value="MoaB/Mog_dom"/>
</dbReference>
<dbReference type="InterPro" id="IPR050101">
    <property type="entry name" value="CinA"/>
</dbReference>
<evidence type="ECO:0000313" key="3">
    <source>
        <dbReference type="EMBL" id="ACV29747.1"/>
    </source>
</evidence>
<dbReference type="Proteomes" id="UP000002294">
    <property type="component" value="Chromosome"/>
</dbReference>
<dbReference type="AlphaFoldDB" id="C7REY4"/>
<dbReference type="CDD" id="cd00885">
    <property type="entry name" value="cinA"/>
    <property type="match status" value="1"/>
</dbReference>